<reference evidence="1 2" key="1">
    <citation type="submission" date="2018-11" db="EMBL/GenBank/DDBJ databases">
        <authorList>
            <consortium name="Pathogen Informatics"/>
        </authorList>
    </citation>
    <scope>NUCLEOTIDE SEQUENCE [LARGE SCALE GENOMIC DNA]</scope>
</reference>
<gene>
    <name evidence="1" type="ORF">BTMF_LOCUS54</name>
</gene>
<sequence>MKVLSVFLKKKNHREISLAQFGTEKDSAVDKNGWRVKGFENSMAKRLIE</sequence>
<name>A0A3P7VMM0_9BILA</name>
<evidence type="ECO:0000313" key="2">
    <source>
        <dbReference type="Proteomes" id="UP000280834"/>
    </source>
</evidence>
<keyword evidence="2" id="KW-1185">Reference proteome</keyword>
<dbReference type="AlphaFoldDB" id="A0A3P7VMM0"/>
<protein>
    <submittedName>
        <fullName evidence="1">Uncharacterized protein</fullName>
    </submittedName>
</protein>
<dbReference type="EMBL" id="UZAG01000013">
    <property type="protein sequence ID" value="VDO06632.1"/>
    <property type="molecule type" value="Genomic_DNA"/>
</dbReference>
<dbReference type="Proteomes" id="UP000280834">
    <property type="component" value="Unassembled WGS sequence"/>
</dbReference>
<proteinExistence type="predicted"/>
<organism evidence="1 2">
    <name type="scientific">Brugia timori</name>
    <dbReference type="NCBI Taxonomy" id="42155"/>
    <lineage>
        <taxon>Eukaryota</taxon>
        <taxon>Metazoa</taxon>
        <taxon>Ecdysozoa</taxon>
        <taxon>Nematoda</taxon>
        <taxon>Chromadorea</taxon>
        <taxon>Rhabditida</taxon>
        <taxon>Spirurina</taxon>
        <taxon>Spiruromorpha</taxon>
        <taxon>Filarioidea</taxon>
        <taxon>Onchocercidae</taxon>
        <taxon>Brugia</taxon>
    </lineage>
</organism>
<evidence type="ECO:0000313" key="1">
    <source>
        <dbReference type="EMBL" id="VDO06632.1"/>
    </source>
</evidence>
<accession>A0A3P7VMM0</accession>